<gene>
    <name evidence="1" type="ORF">GCM10007962_26000</name>
</gene>
<protein>
    <recommendedName>
        <fullName evidence="3">GNAT family N-acetyltransferase</fullName>
    </recommendedName>
</protein>
<dbReference type="Gene3D" id="3.40.630.30">
    <property type="match status" value="1"/>
</dbReference>
<keyword evidence="2" id="KW-1185">Reference proteome</keyword>
<dbReference type="Proteomes" id="UP000612329">
    <property type="component" value="Unassembled WGS sequence"/>
</dbReference>
<comment type="caution">
    <text evidence="1">The sequence shown here is derived from an EMBL/GenBank/DDBJ whole genome shotgun (WGS) entry which is preliminary data.</text>
</comment>
<accession>A0A8J3BQA2</accession>
<reference evidence="1" key="2">
    <citation type="submission" date="2020-09" db="EMBL/GenBank/DDBJ databases">
        <authorList>
            <person name="Sun Q."/>
            <person name="Ohkuma M."/>
        </authorList>
    </citation>
    <scope>NUCLEOTIDE SEQUENCE</scope>
    <source>
        <strain evidence="1">JCM 12862</strain>
    </source>
</reference>
<dbReference type="EMBL" id="BMNR01000006">
    <property type="protein sequence ID" value="GGK30474.1"/>
    <property type="molecule type" value="Genomic_DNA"/>
</dbReference>
<name>A0A8J3BQA2_9FLAO</name>
<reference evidence="1" key="1">
    <citation type="journal article" date="2014" name="Int. J. Syst. Evol. Microbiol.">
        <title>Complete genome sequence of Corynebacterium casei LMG S-19264T (=DSM 44701T), isolated from a smear-ripened cheese.</title>
        <authorList>
            <consortium name="US DOE Joint Genome Institute (JGI-PGF)"/>
            <person name="Walter F."/>
            <person name="Albersmeier A."/>
            <person name="Kalinowski J."/>
            <person name="Ruckert C."/>
        </authorList>
    </citation>
    <scope>NUCLEOTIDE SEQUENCE</scope>
    <source>
        <strain evidence="1">JCM 12862</strain>
    </source>
</reference>
<evidence type="ECO:0000313" key="2">
    <source>
        <dbReference type="Proteomes" id="UP000612329"/>
    </source>
</evidence>
<evidence type="ECO:0008006" key="3">
    <source>
        <dbReference type="Google" id="ProtNLM"/>
    </source>
</evidence>
<dbReference type="InterPro" id="IPR016181">
    <property type="entry name" value="Acyl_CoA_acyltransferase"/>
</dbReference>
<proteinExistence type="predicted"/>
<evidence type="ECO:0000313" key="1">
    <source>
        <dbReference type="EMBL" id="GGK30474.1"/>
    </source>
</evidence>
<sequence length="354" mass="42010">MALEKAPPNNIQCFYLGVFKDGELIGVGLIQHVRLYLKDMFRLKAESCFKDVLKNNLAKLLKGHVLVLGNLTHTGQHAMYFNQKSITQIEFFEQVFKAFNELERLIKIQYNKKIHAVLLKDFFKNDQIHQAKHVFDSHKLHQVAVQPNMIMPILPNWKHMDDYVASLNSKYKTRYKRARKKRSGIRCEELHINAVESYSNQLHALYLNVCKNADFNTFVLPQNHFYQLKKELKDSFKVFGYYYHDELIGFFTLLCNNKSLETYFLGYDENHQYNNQLYLNMLYDMAKFGIENNFSSVIYARTAMEIKSSVGAKPEPMFMYLKHNNLVMNTLFKYIFRFMNPTQKWQERHPFLKD</sequence>
<dbReference type="SUPFAM" id="SSF55729">
    <property type="entry name" value="Acyl-CoA N-acyltransferases (Nat)"/>
    <property type="match status" value="1"/>
</dbReference>
<dbReference type="AlphaFoldDB" id="A0A8J3BQA2"/>
<organism evidence="1 2">
    <name type="scientific">Yeosuana aromativorans</name>
    <dbReference type="NCBI Taxonomy" id="288019"/>
    <lineage>
        <taxon>Bacteria</taxon>
        <taxon>Pseudomonadati</taxon>
        <taxon>Bacteroidota</taxon>
        <taxon>Flavobacteriia</taxon>
        <taxon>Flavobacteriales</taxon>
        <taxon>Flavobacteriaceae</taxon>
        <taxon>Yeosuana</taxon>
    </lineage>
</organism>